<organism evidence="2 3">
    <name type="scientific">Novipirellula artificiosorum</name>
    <dbReference type="NCBI Taxonomy" id="2528016"/>
    <lineage>
        <taxon>Bacteria</taxon>
        <taxon>Pseudomonadati</taxon>
        <taxon>Planctomycetota</taxon>
        <taxon>Planctomycetia</taxon>
        <taxon>Pirellulales</taxon>
        <taxon>Pirellulaceae</taxon>
        <taxon>Novipirellula</taxon>
    </lineage>
</organism>
<comment type="caution">
    <text evidence="2">The sequence shown here is derived from an EMBL/GenBank/DDBJ whole genome shotgun (WGS) entry which is preliminary data.</text>
</comment>
<dbReference type="PROSITE" id="PS51534">
    <property type="entry name" value="SEFIR"/>
    <property type="match status" value="1"/>
</dbReference>
<evidence type="ECO:0000313" key="3">
    <source>
        <dbReference type="Proteomes" id="UP000319143"/>
    </source>
</evidence>
<gene>
    <name evidence="2" type="ORF">Poly41_40530</name>
</gene>
<dbReference type="SUPFAM" id="SSF52200">
    <property type="entry name" value="Toll/Interleukin receptor TIR domain"/>
    <property type="match status" value="1"/>
</dbReference>
<dbReference type="InterPro" id="IPR035897">
    <property type="entry name" value="Toll_tir_struct_dom_sf"/>
</dbReference>
<proteinExistence type="predicted"/>
<feature type="domain" description="SEFIR" evidence="1">
    <location>
        <begin position="8"/>
        <end position="144"/>
    </location>
</feature>
<dbReference type="OrthoDB" id="5149141at2"/>
<accession>A0A5C6DDP1</accession>
<evidence type="ECO:0000259" key="1">
    <source>
        <dbReference type="PROSITE" id="PS51534"/>
    </source>
</evidence>
<dbReference type="Pfam" id="PF08357">
    <property type="entry name" value="SEFIR"/>
    <property type="match status" value="1"/>
</dbReference>
<name>A0A5C6DDP1_9BACT</name>
<sequence>MSENQSLIRKVFVSYAHTNEDHVEWVIDLATSLQADGIEVVLDQWDLREGQDANVFMEQMVTDESIDRILMVSDANYAAKADKREGGVGTESQIISAELYKQVGQTKFVAILRERDKDDQACLPVFYGSRIYIDMCDEESFSRNYERLVRHIFDKPLNVKPPLGKAPAFIISNGLSSVICIRSSRRFCDVLITGRGNPAAAFDQFAKDLVVDLEAHRMSLDRDAEESWPDDVLDSIEKMRPIRDALIDVVAITGSSVYESWLLPAIVALLEKTANFAKILTKPNAGIRAISQDNFRFFAQEAFLSVIGILICKRRYDLVNRLFCADYFIRDRHDEESINTERYDVFHDPAITLEEMCNQKLESKWISFTGNLIFKRATHPELPALQLIQADAISLLHGMQHHGQWPPTVSIHGRYHQRLPLFDSVVTTGNVGGLGEILGIDSVRGILDLLESDEMRHFYSGGRYWRTCYSDGSIFALEDLRSYR</sequence>
<protein>
    <submittedName>
        <fullName evidence="2">SEFIR domain protein</fullName>
    </submittedName>
</protein>
<dbReference type="RefSeq" id="WP_146528346.1">
    <property type="nucleotide sequence ID" value="NZ_SJPV01000007.1"/>
</dbReference>
<dbReference type="AlphaFoldDB" id="A0A5C6DDP1"/>
<dbReference type="EMBL" id="SJPV01000007">
    <property type="protein sequence ID" value="TWU34910.1"/>
    <property type="molecule type" value="Genomic_DNA"/>
</dbReference>
<evidence type="ECO:0000313" key="2">
    <source>
        <dbReference type="EMBL" id="TWU34910.1"/>
    </source>
</evidence>
<reference evidence="2 3" key="1">
    <citation type="submission" date="2019-02" db="EMBL/GenBank/DDBJ databases">
        <title>Deep-cultivation of Planctomycetes and their phenomic and genomic characterization uncovers novel biology.</title>
        <authorList>
            <person name="Wiegand S."/>
            <person name="Jogler M."/>
            <person name="Boedeker C."/>
            <person name="Pinto D."/>
            <person name="Vollmers J."/>
            <person name="Rivas-Marin E."/>
            <person name="Kohn T."/>
            <person name="Peeters S.H."/>
            <person name="Heuer A."/>
            <person name="Rast P."/>
            <person name="Oberbeckmann S."/>
            <person name="Bunk B."/>
            <person name="Jeske O."/>
            <person name="Meyerdierks A."/>
            <person name="Storesund J.E."/>
            <person name="Kallscheuer N."/>
            <person name="Luecker S."/>
            <person name="Lage O.M."/>
            <person name="Pohl T."/>
            <person name="Merkel B.J."/>
            <person name="Hornburger P."/>
            <person name="Mueller R.-W."/>
            <person name="Bruemmer F."/>
            <person name="Labrenz M."/>
            <person name="Spormann A.M."/>
            <person name="Op Den Camp H."/>
            <person name="Overmann J."/>
            <person name="Amann R."/>
            <person name="Jetten M.S.M."/>
            <person name="Mascher T."/>
            <person name="Medema M.H."/>
            <person name="Devos D.P."/>
            <person name="Kaster A.-K."/>
            <person name="Ovreas L."/>
            <person name="Rohde M."/>
            <person name="Galperin M.Y."/>
            <person name="Jogler C."/>
        </authorList>
    </citation>
    <scope>NUCLEOTIDE SEQUENCE [LARGE SCALE GENOMIC DNA]</scope>
    <source>
        <strain evidence="2 3">Poly41</strain>
    </source>
</reference>
<dbReference type="Proteomes" id="UP000319143">
    <property type="component" value="Unassembled WGS sequence"/>
</dbReference>
<dbReference type="Gene3D" id="3.40.50.10140">
    <property type="entry name" value="Toll/interleukin-1 receptor homology (TIR) domain"/>
    <property type="match status" value="1"/>
</dbReference>
<keyword evidence="3" id="KW-1185">Reference proteome</keyword>
<dbReference type="InterPro" id="IPR013568">
    <property type="entry name" value="SEFIR_dom"/>
</dbReference>